<organism evidence="1 2">
    <name type="scientific">Dyadobacter arcticus</name>
    <dbReference type="NCBI Taxonomy" id="1078754"/>
    <lineage>
        <taxon>Bacteria</taxon>
        <taxon>Pseudomonadati</taxon>
        <taxon>Bacteroidota</taxon>
        <taxon>Cytophagia</taxon>
        <taxon>Cytophagales</taxon>
        <taxon>Spirosomataceae</taxon>
        <taxon>Dyadobacter</taxon>
    </lineage>
</organism>
<comment type="caution">
    <text evidence="1">The sequence shown here is derived from an EMBL/GenBank/DDBJ whole genome shotgun (WGS) entry which is preliminary data.</text>
</comment>
<accession>A0ABX0UV45</accession>
<keyword evidence="2" id="KW-1185">Reference proteome</keyword>
<name>A0ABX0UV45_9BACT</name>
<gene>
    <name evidence="1" type="ORF">FHS68_005312</name>
</gene>
<proteinExistence type="predicted"/>
<reference evidence="1 2" key="1">
    <citation type="submission" date="2020-03" db="EMBL/GenBank/DDBJ databases">
        <title>Genomic Encyclopedia of Type Strains, Phase IV (KMG-IV): sequencing the most valuable type-strain genomes for metagenomic binning, comparative biology and taxonomic classification.</title>
        <authorList>
            <person name="Goeker M."/>
        </authorList>
    </citation>
    <scope>NUCLEOTIDE SEQUENCE [LARGE SCALE GENOMIC DNA]</scope>
    <source>
        <strain evidence="1 2">DSM 102865</strain>
    </source>
</reference>
<evidence type="ECO:0000313" key="2">
    <source>
        <dbReference type="Proteomes" id="UP001179181"/>
    </source>
</evidence>
<dbReference type="EMBL" id="JAASQJ010000008">
    <property type="protein sequence ID" value="NIJ56114.1"/>
    <property type="molecule type" value="Genomic_DNA"/>
</dbReference>
<evidence type="ECO:0000313" key="1">
    <source>
        <dbReference type="EMBL" id="NIJ56114.1"/>
    </source>
</evidence>
<sequence length="38" mass="4321">MTDLNNLLNSIITIDTNAKSNLLKAFKAKTYYKGEFLL</sequence>
<dbReference type="Proteomes" id="UP001179181">
    <property type="component" value="Unassembled WGS sequence"/>
</dbReference>
<protein>
    <submittedName>
        <fullName evidence="1">Uncharacterized protein</fullName>
    </submittedName>
</protein>